<dbReference type="AlphaFoldDB" id="A0A8H7RQ22"/>
<accession>A0A8H7RQ22</accession>
<organism evidence="1 2">
    <name type="scientific">Circinella minor</name>
    <dbReference type="NCBI Taxonomy" id="1195481"/>
    <lineage>
        <taxon>Eukaryota</taxon>
        <taxon>Fungi</taxon>
        <taxon>Fungi incertae sedis</taxon>
        <taxon>Mucoromycota</taxon>
        <taxon>Mucoromycotina</taxon>
        <taxon>Mucoromycetes</taxon>
        <taxon>Mucorales</taxon>
        <taxon>Lichtheimiaceae</taxon>
        <taxon>Circinella</taxon>
    </lineage>
</organism>
<keyword evidence="2" id="KW-1185">Reference proteome</keyword>
<dbReference type="Proteomes" id="UP000646827">
    <property type="component" value="Unassembled WGS sequence"/>
</dbReference>
<evidence type="ECO:0000313" key="1">
    <source>
        <dbReference type="EMBL" id="KAG2214575.1"/>
    </source>
</evidence>
<sequence>MSVQQFITNSIQYLDNKTDLWKVDIPESLALRRHIVHFQDIMDPIVSDTKNNLNTILNSFVSNECKDDKSSTAQETYVKDILRAIHTARKGLEKYFNDKKSENTKLSQLLKRGADVKACRTTVLTQSNNILSGLNHLFQLEHIPLKYNKSSLDVSKFEKDLAKEGYTFWKGANGNEIIGNWDTFISTYKNLYANFQPLDLDYTQKLLCANENSKVITIFGFIEVTRKHGFPFESMVVHADSTNNGGATSEEARADIAKMVIPLVSEFSAPEMQAHLVAIYSWYNGIPRDDKEGYQVRAKKWGLLIKEARQVATKNEEHLAAEKVDSARRAIFFFYQRFMMMWRIGPISRDMFVTASFPGKPRIKDFLRCVEPLDKANLIIVIDKKDVDWNEKKPEIYSFLEKLL</sequence>
<gene>
    <name evidence="1" type="ORF">INT45_003030</name>
</gene>
<protein>
    <submittedName>
        <fullName evidence="1">Uncharacterized protein</fullName>
    </submittedName>
</protein>
<dbReference type="EMBL" id="JAEPRB010000608">
    <property type="protein sequence ID" value="KAG2214575.1"/>
    <property type="molecule type" value="Genomic_DNA"/>
</dbReference>
<reference evidence="1 2" key="1">
    <citation type="submission" date="2020-12" db="EMBL/GenBank/DDBJ databases">
        <title>Metabolic potential, ecology and presence of endohyphal bacteria is reflected in genomic diversity of Mucoromycotina.</title>
        <authorList>
            <person name="Muszewska A."/>
            <person name="Okrasinska A."/>
            <person name="Steczkiewicz K."/>
            <person name="Drgas O."/>
            <person name="Orlowska M."/>
            <person name="Perlinska-Lenart U."/>
            <person name="Aleksandrzak-Piekarczyk T."/>
            <person name="Szatraj K."/>
            <person name="Zielenkiewicz U."/>
            <person name="Pilsyk S."/>
            <person name="Malc E."/>
            <person name="Mieczkowski P."/>
            <person name="Kruszewska J.S."/>
            <person name="Biernat P."/>
            <person name="Pawlowska J."/>
        </authorList>
    </citation>
    <scope>NUCLEOTIDE SEQUENCE [LARGE SCALE GENOMIC DNA]</scope>
    <source>
        <strain evidence="1 2">CBS 142.35</strain>
    </source>
</reference>
<proteinExistence type="predicted"/>
<comment type="caution">
    <text evidence="1">The sequence shown here is derived from an EMBL/GenBank/DDBJ whole genome shotgun (WGS) entry which is preliminary data.</text>
</comment>
<name>A0A8H7RQ22_9FUNG</name>
<evidence type="ECO:0000313" key="2">
    <source>
        <dbReference type="Proteomes" id="UP000646827"/>
    </source>
</evidence>
<dbReference type="OrthoDB" id="2227827at2759"/>